<keyword evidence="1" id="KW-0812">Transmembrane</keyword>
<feature type="transmembrane region" description="Helical" evidence="1">
    <location>
        <begin position="66"/>
        <end position="83"/>
    </location>
</feature>
<evidence type="ECO:0000256" key="1">
    <source>
        <dbReference type="SAM" id="Phobius"/>
    </source>
</evidence>
<accession>A0A137ZY27</accession>
<sequence length="220" mass="22193">MLGVMFATTRPWTAATTAVVAALALGGLYLAVVGTPTGQHVDHELMRIVSAAFGVENPVEGALGRYQLPMLAVGGLLVAAVVASRRSKTVAVSAALVLTATVAVAFVLKALLDRPSFGIGPELNSFPSNTVAVVAALAVILVGSAARPYRGLAILIAGSVGAVVSVLVVAQQWHRPGDVLGAWLVAVGTAATVRVGQAAWAWTSDVEGSLTGGQAAAHRG</sequence>
<keyword evidence="1" id="KW-0472">Membrane</keyword>
<reference evidence="3" key="2">
    <citation type="submission" date="2016-02" db="EMBL/GenBank/DDBJ databases">
        <authorList>
            <person name="Teng J.L."/>
            <person name="Yang Y."/>
            <person name="Huang Y."/>
            <person name="Guo F."/>
            <person name="Wei W."/>
            <person name="Chen J.H."/>
            <person name="Wong S.Y."/>
            <person name="Lau S.K."/>
            <person name="Woo P.C."/>
        </authorList>
    </citation>
    <scope>NUCLEOTIDE SEQUENCE</scope>
    <source>
        <strain evidence="3">JCM 15929</strain>
    </source>
</reference>
<gene>
    <name evidence="3" type="ORF">AXK60_14320</name>
    <name evidence="2" type="ORF">AXK61_19770</name>
</gene>
<proteinExistence type="predicted"/>
<evidence type="ECO:0000313" key="2">
    <source>
        <dbReference type="EMBL" id="KXO98266.1"/>
    </source>
</evidence>
<name>A0A137ZY27_9ACTN</name>
<dbReference type="Proteomes" id="UP000070409">
    <property type="component" value="Unassembled WGS sequence"/>
</dbReference>
<dbReference type="Gene3D" id="1.20.144.10">
    <property type="entry name" value="Phosphatidic acid phosphatase type 2/haloperoxidase"/>
    <property type="match status" value="1"/>
</dbReference>
<feature type="transmembrane region" description="Helical" evidence="1">
    <location>
        <begin position="12"/>
        <end position="32"/>
    </location>
</feature>
<dbReference type="InterPro" id="IPR036938">
    <property type="entry name" value="PAP2/HPO_sf"/>
</dbReference>
<evidence type="ECO:0000313" key="4">
    <source>
        <dbReference type="Proteomes" id="UP000070258"/>
    </source>
</evidence>
<evidence type="ECO:0008006" key="6">
    <source>
        <dbReference type="Google" id="ProtNLM"/>
    </source>
</evidence>
<keyword evidence="1" id="KW-1133">Transmembrane helix</keyword>
<protein>
    <recommendedName>
        <fullName evidence="6">Phosphatidic acid phosphatase type 2/haloperoxidase domain-containing protein</fullName>
    </recommendedName>
</protein>
<reference evidence="4" key="3">
    <citation type="submission" date="2016-02" db="EMBL/GenBank/DDBJ databases">
        <authorList>
            <person name="Wen L."/>
            <person name="He K."/>
            <person name="Yang H."/>
        </authorList>
    </citation>
    <scope>NUCLEOTIDE SEQUENCE [LARGE SCALE GENOMIC DNA]</scope>
    <source>
        <strain evidence="4">JCM 15929</strain>
    </source>
</reference>
<dbReference type="EMBL" id="LSRE01000013">
    <property type="protein sequence ID" value="KXO98266.1"/>
    <property type="molecule type" value="Genomic_DNA"/>
</dbReference>
<feature type="transmembrane region" description="Helical" evidence="1">
    <location>
        <begin position="128"/>
        <end position="146"/>
    </location>
</feature>
<keyword evidence="5" id="KW-1185">Reference proteome</keyword>
<feature type="transmembrane region" description="Helical" evidence="1">
    <location>
        <begin position="153"/>
        <end position="174"/>
    </location>
</feature>
<dbReference type="STRING" id="239498.AXK60_14320"/>
<feature type="transmembrane region" description="Helical" evidence="1">
    <location>
        <begin position="90"/>
        <end position="108"/>
    </location>
</feature>
<dbReference type="EMBL" id="LSRF01000058">
    <property type="protein sequence ID" value="KXP03049.1"/>
    <property type="molecule type" value="Genomic_DNA"/>
</dbReference>
<organism evidence="3 4">
    <name type="scientific">Tsukamurella pseudospumae</name>
    <dbReference type="NCBI Taxonomy" id="239498"/>
    <lineage>
        <taxon>Bacteria</taxon>
        <taxon>Bacillati</taxon>
        <taxon>Actinomycetota</taxon>
        <taxon>Actinomycetes</taxon>
        <taxon>Mycobacteriales</taxon>
        <taxon>Tsukamurellaceae</taxon>
        <taxon>Tsukamurella</taxon>
    </lineage>
</organism>
<reference evidence="2 5" key="1">
    <citation type="submission" date="2016-02" db="EMBL/GenBank/DDBJ databases">
        <authorList>
            <person name="Teng J.L."/>
            <person name="Tang Y."/>
            <person name="Huang Y."/>
            <person name="Guo F."/>
            <person name="Wei W."/>
            <person name="Chen J.H."/>
            <person name="Wong S.Y."/>
            <person name="Lau S.K."/>
            <person name="Woo P.C."/>
        </authorList>
    </citation>
    <scope>NUCLEOTIDE SEQUENCE [LARGE SCALE GENOMIC DNA]</scope>
    <source>
        <strain evidence="2 5">JCM 13375</strain>
    </source>
</reference>
<evidence type="ECO:0000313" key="3">
    <source>
        <dbReference type="EMBL" id="KXP03049.1"/>
    </source>
</evidence>
<dbReference type="Proteomes" id="UP000070258">
    <property type="component" value="Unassembled WGS sequence"/>
</dbReference>
<evidence type="ECO:0000313" key="5">
    <source>
        <dbReference type="Proteomes" id="UP000070409"/>
    </source>
</evidence>
<dbReference type="SUPFAM" id="SSF48317">
    <property type="entry name" value="Acid phosphatase/Vanadium-dependent haloperoxidase"/>
    <property type="match status" value="1"/>
</dbReference>
<dbReference type="AlphaFoldDB" id="A0A137ZY27"/>
<comment type="caution">
    <text evidence="3">The sequence shown here is derived from an EMBL/GenBank/DDBJ whole genome shotgun (WGS) entry which is preliminary data.</text>
</comment>